<keyword evidence="4" id="KW-0349">Heme</keyword>
<dbReference type="GO" id="GO:0016705">
    <property type="term" value="F:oxidoreductase activity, acting on paired donors, with incorporation or reduction of molecular oxygen"/>
    <property type="evidence" value="ECO:0007669"/>
    <property type="project" value="InterPro"/>
</dbReference>
<evidence type="ECO:0008006" key="14">
    <source>
        <dbReference type="Google" id="ProtNLM"/>
    </source>
</evidence>
<dbReference type="InterPro" id="IPR050665">
    <property type="entry name" value="Cytochrome_P450_Monooxygen"/>
</dbReference>
<keyword evidence="8" id="KW-0560">Oxidoreductase</keyword>
<evidence type="ECO:0000256" key="11">
    <source>
        <dbReference type="ARBA" id="ARBA00023136"/>
    </source>
</evidence>
<evidence type="ECO:0000256" key="1">
    <source>
        <dbReference type="ARBA" id="ARBA00001971"/>
    </source>
</evidence>
<gene>
    <name evidence="12" type="ORF">Goshw_007674</name>
</gene>
<keyword evidence="6" id="KW-0479">Metal-binding</keyword>
<dbReference type="GO" id="GO:0020037">
    <property type="term" value="F:heme binding"/>
    <property type="evidence" value="ECO:0007669"/>
    <property type="project" value="InterPro"/>
</dbReference>
<keyword evidence="10" id="KW-0503">Monooxygenase</keyword>
<evidence type="ECO:0000313" key="12">
    <source>
        <dbReference type="EMBL" id="MBA0859524.1"/>
    </source>
</evidence>
<dbReference type="Pfam" id="PF00067">
    <property type="entry name" value="p450"/>
    <property type="match status" value="1"/>
</dbReference>
<keyword evidence="13" id="KW-1185">Reference proteome</keyword>
<evidence type="ECO:0000256" key="7">
    <source>
        <dbReference type="ARBA" id="ARBA00022989"/>
    </source>
</evidence>
<accession>A0A7J9LLC9</accession>
<dbReference type="OrthoDB" id="1470350at2759"/>
<keyword evidence="11" id="KW-0472">Membrane</keyword>
<comment type="subcellular location">
    <subcellularLocation>
        <location evidence="2">Membrane</location>
        <topology evidence="2">Single-pass membrane protein</topology>
    </subcellularLocation>
</comment>
<dbReference type="PANTHER" id="PTHR24282">
    <property type="entry name" value="CYTOCHROME P450 FAMILY MEMBER"/>
    <property type="match status" value="1"/>
</dbReference>
<dbReference type="AlphaFoldDB" id="A0A7J9LLC9"/>
<evidence type="ECO:0000256" key="10">
    <source>
        <dbReference type="ARBA" id="ARBA00023033"/>
    </source>
</evidence>
<dbReference type="Proteomes" id="UP000593576">
    <property type="component" value="Unassembled WGS sequence"/>
</dbReference>
<evidence type="ECO:0000256" key="4">
    <source>
        <dbReference type="ARBA" id="ARBA00022617"/>
    </source>
</evidence>
<keyword evidence="9" id="KW-0408">Iron</keyword>
<reference evidence="12 13" key="1">
    <citation type="journal article" date="2019" name="Genome Biol. Evol.">
        <title>Insights into the evolution of the New World diploid cottons (Gossypium, subgenus Houzingenia) based on genome sequencing.</title>
        <authorList>
            <person name="Grover C.E."/>
            <person name="Arick M.A. 2nd"/>
            <person name="Thrash A."/>
            <person name="Conover J.L."/>
            <person name="Sanders W.S."/>
            <person name="Peterson D.G."/>
            <person name="Frelichowski J.E."/>
            <person name="Scheffler J.A."/>
            <person name="Scheffler B.E."/>
            <person name="Wendel J.F."/>
        </authorList>
    </citation>
    <scope>NUCLEOTIDE SEQUENCE [LARGE SCALE GENOMIC DNA]</scope>
    <source>
        <strain evidence="12">1</strain>
        <tissue evidence="12">Leaf</tissue>
    </source>
</reference>
<comment type="similarity">
    <text evidence="3">Belongs to the cytochrome P450 family.</text>
</comment>
<sequence>MKHINREVGSLLTRIIEKREKFLRAGDHKDDLLGLLLKSNLNEVEVNKNSDGGMSMADVIEECKLFYFAGQETTANLLTWTMIVLSMHNEWQERAREEVLQVFGNNKPDYDDLNRF</sequence>
<comment type="cofactor">
    <cofactor evidence="1">
        <name>heme</name>
        <dbReference type="ChEBI" id="CHEBI:30413"/>
    </cofactor>
</comment>
<keyword evidence="7" id="KW-1133">Transmembrane helix</keyword>
<dbReference type="EMBL" id="JABFAF010000007">
    <property type="protein sequence ID" value="MBA0859524.1"/>
    <property type="molecule type" value="Genomic_DNA"/>
</dbReference>
<dbReference type="InterPro" id="IPR036396">
    <property type="entry name" value="Cyt_P450_sf"/>
</dbReference>
<evidence type="ECO:0000313" key="13">
    <source>
        <dbReference type="Proteomes" id="UP000593576"/>
    </source>
</evidence>
<protein>
    <recommendedName>
        <fullName evidence="14">Cytochrome P450</fullName>
    </recommendedName>
</protein>
<evidence type="ECO:0000256" key="9">
    <source>
        <dbReference type="ARBA" id="ARBA00023004"/>
    </source>
</evidence>
<keyword evidence="5" id="KW-0812">Transmembrane</keyword>
<dbReference type="GO" id="GO:0016020">
    <property type="term" value="C:membrane"/>
    <property type="evidence" value="ECO:0007669"/>
    <property type="project" value="UniProtKB-SubCell"/>
</dbReference>
<dbReference type="SUPFAM" id="SSF48264">
    <property type="entry name" value="Cytochrome P450"/>
    <property type="match status" value="1"/>
</dbReference>
<dbReference type="InterPro" id="IPR001128">
    <property type="entry name" value="Cyt_P450"/>
</dbReference>
<evidence type="ECO:0000256" key="5">
    <source>
        <dbReference type="ARBA" id="ARBA00022692"/>
    </source>
</evidence>
<dbReference type="PANTHER" id="PTHR24282:SF247">
    <property type="entry name" value="11-OXO-BETA-AMYRIN 30-OXIDASE-LIKE"/>
    <property type="match status" value="1"/>
</dbReference>
<dbReference type="GO" id="GO:0005506">
    <property type="term" value="F:iron ion binding"/>
    <property type="evidence" value="ECO:0007669"/>
    <property type="project" value="InterPro"/>
</dbReference>
<evidence type="ECO:0000256" key="8">
    <source>
        <dbReference type="ARBA" id="ARBA00023002"/>
    </source>
</evidence>
<evidence type="ECO:0000256" key="6">
    <source>
        <dbReference type="ARBA" id="ARBA00022723"/>
    </source>
</evidence>
<dbReference type="GO" id="GO:0004497">
    <property type="term" value="F:monooxygenase activity"/>
    <property type="evidence" value="ECO:0007669"/>
    <property type="project" value="UniProtKB-KW"/>
</dbReference>
<evidence type="ECO:0000256" key="3">
    <source>
        <dbReference type="ARBA" id="ARBA00010617"/>
    </source>
</evidence>
<evidence type="ECO:0000256" key="2">
    <source>
        <dbReference type="ARBA" id="ARBA00004167"/>
    </source>
</evidence>
<comment type="caution">
    <text evidence="12">The sequence shown here is derived from an EMBL/GenBank/DDBJ whole genome shotgun (WGS) entry which is preliminary data.</text>
</comment>
<dbReference type="Gene3D" id="1.10.630.10">
    <property type="entry name" value="Cytochrome P450"/>
    <property type="match status" value="1"/>
</dbReference>
<name>A0A7J9LLC9_GOSSC</name>
<proteinExistence type="inferred from homology"/>
<organism evidence="12 13">
    <name type="scientific">Gossypium schwendimanii</name>
    <name type="common">Cotton</name>
    <dbReference type="NCBI Taxonomy" id="34291"/>
    <lineage>
        <taxon>Eukaryota</taxon>
        <taxon>Viridiplantae</taxon>
        <taxon>Streptophyta</taxon>
        <taxon>Embryophyta</taxon>
        <taxon>Tracheophyta</taxon>
        <taxon>Spermatophyta</taxon>
        <taxon>Magnoliopsida</taxon>
        <taxon>eudicotyledons</taxon>
        <taxon>Gunneridae</taxon>
        <taxon>Pentapetalae</taxon>
        <taxon>rosids</taxon>
        <taxon>malvids</taxon>
        <taxon>Malvales</taxon>
        <taxon>Malvaceae</taxon>
        <taxon>Malvoideae</taxon>
        <taxon>Gossypium</taxon>
    </lineage>
</organism>